<dbReference type="PROSITE" id="PS50835">
    <property type="entry name" value="IG_LIKE"/>
    <property type="match status" value="1"/>
</dbReference>
<dbReference type="InterPro" id="IPR007110">
    <property type="entry name" value="Ig-like_dom"/>
</dbReference>
<dbReference type="GO" id="GO:0042612">
    <property type="term" value="C:MHC class I protein complex"/>
    <property type="evidence" value="ECO:0007669"/>
    <property type="project" value="UniProtKB-KW"/>
</dbReference>
<dbReference type="GO" id="GO:0005102">
    <property type="term" value="F:signaling receptor binding"/>
    <property type="evidence" value="ECO:0007669"/>
    <property type="project" value="TreeGrafter"/>
</dbReference>
<evidence type="ECO:0000256" key="6">
    <source>
        <dbReference type="ARBA" id="ARBA00022859"/>
    </source>
</evidence>
<evidence type="ECO:0000313" key="13">
    <source>
        <dbReference type="RefSeq" id="XP_044921160.1"/>
    </source>
</evidence>
<comment type="function">
    <text evidence="1">Involved in the presentation of foreign antigens to the immune system.</text>
</comment>
<dbReference type="GO" id="GO:0030670">
    <property type="term" value="C:phagocytic vesicle membrane"/>
    <property type="evidence" value="ECO:0007669"/>
    <property type="project" value="UniProtKB-ARBA"/>
</dbReference>
<evidence type="ECO:0000256" key="1">
    <source>
        <dbReference type="ARBA" id="ARBA00002297"/>
    </source>
</evidence>
<reference evidence="13" key="1">
    <citation type="submission" date="2025-08" db="UniProtKB">
        <authorList>
            <consortium name="RefSeq"/>
        </authorList>
    </citation>
    <scope>IDENTIFICATION</scope>
    <source>
        <tissue evidence="13">Brain</tissue>
    </source>
</reference>
<organism evidence="12 13">
    <name type="scientific">Mustela putorius furo</name>
    <name type="common">European domestic ferret</name>
    <name type="synonym">Mustela furo</name>
    <dbReference type="NCBI Taxonomy" id="9669"/>
    <lineage>
        <taxon>Eukaryota</taxon>
        <taxon>Metazoa</taxon>
        <taxon>Chordata</taxon>
        <taxon>Craniata</taxon>
        <taxon>Vertebrata</taxon>
        <taxon>Euteleostomi</taxon>
        <taxon>Mammalia</taxon>
        <taxon>Eutheria</taxon>
        <taxon>Laurasiatheria</taxon>
        <taxon>Carnivora</taxon>
        <taxon>Caniformia</taxon>
        <taxon>Musteloidea</taxon>
        <taxon>Mustelidae</taxon>
        <taxon>Mustelinae</taxon>
        <taxon>Mustela</taxon>
    </lineage>
</organism>
<evidence type="ECO:0000256" key="10">
    <source>
        <dbReference type="SAM" id="Phobius"/>
    </source>
</evidence>
<keyword evidence="4" id="KW-0490">MHC I</keyword>
<dbReference type="SMART" id="SM00407">
    <property type="entry name" value="IGc1"/>
    <property type="match status" value="1"/>
</dbReference>
<dbReference type="RefSeq" id="XP_044921160.1">
    <property type="nucleotide sequence ID" value="XM_045065225.1"/>
</dbReference>
<accession>A0A8U0RBB1</accession>
<evidence type="ECO:0000256" key="7">
    <source>
        <dbReference type="ARBA" id="ARBA00022989"/>
    </source>
</evidence>
<dbReference type="InterPro" id="IPR003006">
    <property type="entry name" value="Ig/MHC_CS"/>
</dbReference>
<keyword evidence="9" id="KW-0325">Glycoprotein</keyword>
<dbReference type="Pfam" id="PF07654">
    <property type="entry name" value="C1-set"/>
    <property type="match status" value="1"/>
</dbReference>
<keyword evidence="6" id="KW-0391">Immunity</keyword>
<evidence type="ECO:0000256" key="2">
    <source>
        <dbReference type="ARBA" id="ARBA00004167"/>
    </source>
</evidence>
<dbReference type="InterPro" id="IPR013783">
    <property type="entry name" value="Ig-like_fold"/>
</dbReference>
<dbReference type="OrthoDB" id="9018239at2759"/>
<dbReference type="GO" id="GO:0042605">
    <property type="term" value="F:peptide antigen binding"/>
    <property type="evidence" value="ECO:0007669"/>
    <property type="project" value="TreeGrafter"/>
</dbReference>
<dbReference type="GO" id="GO:0005615">
    <property type="term" value="C:extracellular space"/>
    <property type="evidence" value="ECO:0007669"/>
    <property type="project" value="TreeGrafter"/>
</dbReference>
<dbReference type="GO" id="GO:0098553">
    <property type="term" value="C:lumenal side of endoplasmic reticulum membrane"/>
    <property type="evidence" value="ECO:0007669"/>
    <property type="project" value="UniProtKB-ARBA"/>
</dbReference>
<dbReference type="InterPro" id="IPR050208">
    <property type="entry name" value="MHC_class-I_related"/>
</dbReference>
<evidence type="ECO:0000256" key="9">
    <source>
        <dbReference type="ARBA" id="ARBA00023180"/>
    </source>
</evidence>
<proteinExistence type="inferred from homology"/>
<dbReference type="PANTHER" id="PTHR16675:SF251">
    <property type="entry name" value="HLA CLASS I HISTOCOMPATIBILITY ANTIGEN, C ALPHA CHAIN"/>
    <property type="match status" value="1"/>
</dbReference>
<dbReference type="PANTHER" id="PTHR16675">
    <property type="entry name" value="MHC CLASS I-RELATED"/>
    <property type="match status" value="1"/>
</dbReference>
<dbReference type="InterPro" id="IPR036179">
    <property type="entry name" value="Ig-like_dom_sf"/>
</dbReference>
<keyword evidence="7 10" id="KW-1133">Transmembrane helix</keyword>
<dbReference type="GO" id="GO:0002486">
    <property type="term" value="P:antigen processing and presentation of endogenous peptide antigen via MHC class I via ER pathway, TAP-independent"/>
    <property type="evidence" value="ECO:0007669"/>
    <property type="project" value="TreeGrafter"/>
</dbReference>
<evidence type="ECO:0000256" key="8">
    <source>
        <dbReference type="ARBA" id="ARBA00023136"/>
    </source>
</evidence>
<dbReference type="GO" id="GO:0006955">
    <property type="term" value="P:immune response"/>
    <property type="evidence" value="ECO:0007669"/>
    <property type="project" value="TreeGrafter"/>
</dbReference>
<dbReference type="GO" id="GO:0009897">
    <property type="term" value="C:external side of plasma membrane"/>
    <property type="evidence" value="ECO:0007669"/>
    <property type="project" value="TreeGrafter"/>
</dbReference>
<evidence type="ECO:0000256" key="4">
    <source>
        <dbReference type="ARBA" id="ARBA00022451"/>
    </source>
</evidence>
<comment type="similarity">
    <text evidence="3">Belongs to the MHC class I family.</text>
</comment>
<dbReference type="Proteomes" id="UP000000715">
    <property type="component" value="Unplaced"/>
</dbReference>
<evidence type="ECO:0000259" key="11">
    <source>
        <dbReference type="PROSITE" id="PS50835"/>
    </source>
</evidence>
<keyword evidence="8 10" id="KW-0472">Membrane</keyword>
<dbReference type="PROSITE" id="PS00290">
    <property type="entry name" value="IG_MHC"/>
    <property type="match status" value="1"/>
</dbReference>
<dbReference type="SUPFAM" id="SSF48726">
    <property type="entry name" value="Immunoglobulin"/>
    <property type="match status" value="1"/>
</dbReference>
<evidence type="ECO:0000313" key="12">
    <source>
        <dbReference type="Proteomes" id="UP000000715"/>
    </source>
</evidence>
<evidence type="ECO:0000256" key="5">
    <source>
        <dbReference type="ARBA" id="ARBA00022692"/>
    </source>
</evidence>
<protein>
    <submittedName>
        <fullName evidence="13">Patr class I histocompatibility antigen, alpha chain E-like</fullName>
    </submittedName>
</protein>
<dbReference type="Gene3D" id="2.60.40.10">
    <property type="entry name" value="Immunoglobulins"/>
    <property type="match status" value="1"/>
</dbReference>
<dbReference type="GO" id="GO:0001916">
    <property type="term" value="P:positive regulation of T cell mediated cytotoxicity"/>
    <property type="evidence" value="ECO:0007669"/>
    <property type="project" value="TreeGrafter"/>
</dbReference>
<dbReference type="FunFam" id="2.60.40.10:FF:000014">
    <property type="entry name" value="H-2 class I histocompatibility antigen, alpha chain"/>
    <property type="match status" value="1"/>
</dbReference>
<keyword evidence="12" id="KW-1185">Reference proteome</keyword>
<name>A0A8U0RBB1_MUSPF</name>
<dbReference type="InterPro" id="IPR003597">
    <property type="entry name" value="Ig_C1-set"/>
</dbReference>
<keyword evidence="5 10" id="KW-0812">Transmembrane</keyword>
<feature type="transmembrane region" description="Helical" evidence="10">
    <location>
        <begin position="112"/>
        <end position="137"/>
    </location>
</feature>
<evidence type="ECO:0000256" key="3">
    <source>
        <dbReference type="ARBA" id="ARBA00006909"/>
    </source>
</evidence>
<comment type="subcellular location">
    <subcellularLocation>
        <location evidence="2">Membrane</location>
        <topology evidence="2">Single-pass membrane protein</topology>
    </subcellularLocation>
</comment>
<dbReference type="GO" id="GO:0002476">
    <property type="term" value="P:antigen processing and presentation of endogenous peptide antigen via MHC class Ib"/>
    <property type="evidence" value="ECO:0007669"/>
    <property type="project" value="TreeGrafter"/>
</dbReference>
<feature type="domain" description="Ig-like" evidence="11">
    <location>
        <begin position="3"/>
        <end position="93"/>
    </location>
</feature>
<gene>
    <name evidence="13" type="primary">LOC123387586</name>
</gene>
<sequence>MMPVVKFHQGLDALKTHVTYHLVSDHRVILSCWTLGVYPDEITLTWHSDEEEDLTQDTELVETKPAGDGSFQKWVAVVVPSGEEQRYTCHVQHEGLPKHIILRWGSSPQPPIPIMGIVAGLIVVVVTGTVVVGAVMGRKESSGGKGRSYAQAETVPLNKPWNPALLELGQKVVHTHICTCIFCGCNMFLGNMFLCSQEHTCSGRSSCVSHGNPSLCHRHRDHCSHH</sequence>
<dbReference type="AlphaFoldDB" id="A0A8U0RBB1"/>
<dbReference type="GeneID" id="123387586"/>